<dbReference type="GO" id="GO:0000160">
    <property type="term" value="P:phosphorelay signal transduction system"/>
    <property type="evidence" value="ECO:0007669"/>
    <property type="project" value="InterPro"/>
</dbReference>
<organism evidence="4 5">
    <name type="scientific">Novosphingobium fluoreni</name>
    <dbReference type="NCBI Taxonomy" id="1391222"/>
    <lineage>
        <taxon>Bacteria</taxon>
        <taxon>Pseudomonadati</taxon>
        <taxon>Pseudomonadota</taxon>
        <taxon>Alphaproteobacteria</taxon>
        <taxon>Sphingomonadales</taxon>
        <taxon>Sphingomonadaceae</taxon>
        <taxon>Novosphingobium</taxon>
    </lineage>
</organism>
<keyword evidence="1 2" id="KW-0597">Phosphoprotein</keyword>
<evidence type="ECO:0000259" key="3">
    <source>
        <dbReference type="PROSITE" id="PS50110"/>
    </source>
</evidence>
<dbReference type="SUPFAM" id="SSF52172">
    <property type="entry name" value="CheY-like"/>
    <property type="match status" value="1"/>
</dbReference>
<dbReference type="PANTHER" id="PTHR44591:SF3">
    <property type="entry name" value="RESPONSE REGULATORY DOMAIN-CONTAINING PROTEIN"/>
    <property type="match status" value="1"/>
</dbReference>
<sequence>MTHDLRILYVDDDDDIRIVATMALQLDPGLEVRAVSSGQAALAALDQDAWRPDVILMDVMMPGMNGFALHDALRSREGLGQTTRIFMTARASRSGFEEYVANGAHGVILKPFDPLKLASEVRAIANRPRLD</sequence>
<dbReference type="RefSeq" id="WP_183616730.1">
    <property type="nucleotide sequence ID" value="NZ_JACIDY010000003.1"/>
</dbReference>
<dbReference type="PANTHER" id="PTHR44591">
    <property type="entry name" value="STRESS RESPONSE REGULATOR PROTEIN 1"/>
    <property type="match status" value="1"/>
</dbReference>
<name>A0A7W6C415_9SPHN</name>
<dbReference type="InterPro" id="IPR001789">
    <property type="entry name" value="Sig_transdc_resp-reg_receiver"/>
</dbReference>
<dbReference type="Pfam" id="PF00072">
    <property type="entry name" value="Response_reg"/>
    <property type="match status" value="1"/>
</dbReference>
<gene>
    <name evidence="4" type="ORF">GGR39_001725</name>
</gene>
<evidence type="ECO:0000313" key="5">
    <source>
        <dbReference type="Proteomes" id="UP000561459"/>
    </source>
</evidence>
<evidence type="ECO:0000256" key="2">
    <source>
        <dbReference type="PROSITE-ProRule" id="PRU00169"/>
    </source>
</evidence>
<dbReference type="Gene3D" id="3.40.50.2300">
    <property type="match status" value="1"/>
</dbReference>
<dbReference type="AlphaFoldDB" id="A0A7W6C415"/>
<reference evidence="4 5" key="1">
    <citation type="submission" date="2020-08" db="EMBL/GenBank/DDBJ databases">
        <title>Genomic Encyclopedia of Type Strains, Phase IV (KMG-IV): sequencing the most valuable type-strain genomes for metagenomic binning, comparative biology and taxonomic classification.</title>
        <authorList>
            <person name="Goeker M."/>
        </authorList>
    </citation>
    <scope>NUCLEOTIDE SEQUENCE [LARGE SCALE GENOMIC DNA]</scope>
    <source>
        <strain evidence="4 5">DSM 27568</strain>
    </source>
</reference>
<evidence type="ECO:0000256" key="1">
    <source>
        <dbReference type="ARBA" id="ARBA00022553"/>
    </source>
</evidence>
<dbReference type="Proteomes" id="UP000561459">
    <property type="component" value="Unassembled WGS sequence"/>
</dbReference>
<protein>
    <submittedName>
        <fullName evidence="4">CheY-like chemotaxis protein</fullName>
    </submittedName>
</protein>
<evidence type="ECO:0000313" key="4">
    <source>
        <dbReference type="EMBL" id="MBB3940075.1"/>
    </source>
</evidence>
<dbReference type="InterPro" id="IPR011006">
    <property type="entry name" value="CheY-like_superfamily"/>
</dbReference>
<feature type="domain" description="Response regulatory" evidence="3">
    <location>
        <begin position="6"/>
        <end position="125"/>
    </location>
</feature>
<proteinExistence type="predicted"/>
<dbReference type="EMBL" id="JACIDY010000003">
    <property type="protein sequence ID" value="MBB3940075.1"/>
    <property type="molecule type" value="Genomic_DNA"/>
</dbReference>
<dbReference type="InterPro" id="IPR050595">
    <property type="entry name" value="Bact_response_regulator"/>
</dbReference>
<keyword evidence="5" id="KW-1185">Reference proteome</keyword>
<dbReference type="SMART" id="SM00448">
    <property type="entry name" value="REC"/>
    <property type="match status" value="1"/>
</dbReference>
<comment type="caution">
    <text evidence="4">The sequence shown here is derived from an EMBL/GenBank/DDBJ whole genome shotgun (WGS) entry which is preliminary data.</text>
</comment>
<feature type="modified residue" description="4-aspartylphosphate" evidence="2">
    <location>
        <position position="58"/>
    </location>
</feature>
<dbReference type="PROSITE" id="PS50110">
    <property type="entry name" value="RESPONSE_REGULATORY"/>
    <property type="match status" value="1"/>
</dbReference>
<accession>A0A7W6C415</accession>